<reference evidence="4" key="1">
    <citation type="journal article" date="2019" name="Int. J. Syst. Evol. Microbiol.">
        <title>The Global Catalogue of Microorganisms (GCM) 10K type strain sequencing project: providing services to taxonomists for standard genome sequencing and annotation.</title>
        <authorList>
            <consortium name="The Broad Institute Genomics Platform"/>
            <consortium name="The Broad Institute Genome Sequencing Center for Infectious Disease"/>
            <person name="Wu L."/>
            <person name="Ma J."/>
        </authorList>
    </citation>
    <scope>NUCLEOTIDE SEQUENCE [LARGE SCALE GENOMIC DNA]</scope>
    <source>
        <strain evidence="4">CECT 7956</strain>
    </source>
</reference>
<dbReference type="PROSITE" id="PS50110">
    <property type="entry name" value="RESPONSE_REGULATORY"/>
    <property type="match status" value="1"/>
</dbReference>
<gene>
    <name evidence="3" type="ORF">ACFOOI_21260</name>
</gene>
<dbReference type="EMBL" id="JBHRYQ010000001">
    <property type="protein sequence ID" value="MFC3813208.1"/>
    <property type="molecule type" value="Genomic_DNA"/>
</dbReference>
<organism evidence="3 4">
    <name type="scientific">Lacihabitans lacunae</name>
    <dbReference type="NCBI Taxonomy" id="1028214"/>
    <lineage>
        <taxon>Bacteria</taxon>
        <taxon>Pseudomonadati</taxon>
        <taxon>Bacteroidota</taxon>
        <taxon>Cytophagia</taxon>
        <taxon>Cytophagales</taxon>
        <taxon>Leadbetterellaceae</taxon>
        <taxon>Lacihabitans</taxon>
    </lineage>
</organism>
<dbReference type="InterPro" id="IPR052893">
    <property type="entry name" value="TCS_response_regulator"/>
</dbReference>
<dbReference type="Gene3D" id="3.40.50.2300">
    <property type="match status" value="1"/>
</dbReference>
<dbReference type="InterPro" id="IPR011006">
    <property type="entry name" value="CheY-like_superfamily"/>
</dbReference>
<sequence>MKNNNTAVHILLAEDDIDDRFFFEKALKLIPIETKLTTVNDGEKLMEYLANNQLNLPDIIFLDISMPRKTGIECLQEIKENEVVSKVPIAMLSTSYTKDDAFENGIKSMLIRMGAERFIRKPNSIEELKTILEEILIAI</sequence>
<dbReference type="InterPro" id="IPR001789">
    <property type="entry name" value="Sig_transdc_resp-reg_receiver"/>
</dbReference>
<dbReference type="Proteomes" id="UP001595616">
    <property type="component" value="Unassembled WGS sequence"/>
</dbReference>
<accession>A0ABV7Z4T6</accession>
<comment type="caution">
    <text evidence="3">The sequence shown here is derived from an EMBL/GenBank/DDBJ whole genome shotgun (WGS) entry which is preliminary data.</text>
</comment>
<keyword evidence="4" id="KW-1185">Reference proteome</keyword>
<evidence type="ECO:0000256" key="1">
    <source>
        <dbReference type="PROSITE-ProRule" id="PRU00169"/>
    </source>
</evidence>
<keyword evidence="1" id="KW-0597">Phosphoprotein</keyword>
<evidence type="ECO:0000259" key="2">
    <source>
        <dbReference type="PROSITE" id="PS50110"/>
    </source>
</evidence>
<dbReference type="SMART" id="SM00448">
    <property type="entry name" value="REC"/>
    <property type="match status" value="1"/>
</dbReference>
<proteinExistence type="predicted"/>
<dbReference type="Pfam" id="PF00072">
    <property type="entry name" value="Response_reg"/>
    <property type="match status" value="1"/>
</dbReference>
<evidence type="ECO:0000313" key="4">
    <source>
        <dbReference type="Proteomes" id="UP001595616"/>
    </source>
</evidence>
<feature type="domain" description="Response regulatory" evidence="2">
    <location>
        <begin position="9"/>
        <end position="136"/>
    </location>
</feature>
<feature type="modified residue" description="4-aspartylphosphate" evidence="1">
    <location>
        <position position="63"/>
    </location>
</feature>
<dbReference type="PANTHER" id="PTHR44520">
    <property type="entry name" value="RESPONSE REGULATOR RCP1-RELATED"/>
    <property type="match status" value="1"/>
</dbReference>
<evidence type="ECO:0000313" key="3">
    <source>
        <dbReference type="EMBL" id="MFC3813208.1"/>
    </source>
</evidence>
<dbReference type="PANTHER" id="PTHR44520:SF2">
    <property type="entry name" value="RESPONSE REGULATOR RCP1"/>
    <property type="match status" value="1"/>
</dbReference>
<name>A0ABV7Z4T6_9BACT</name>
<dbReference type="SUPFAM" id="SSF52172">
    <property type="entry name" value="CheY-like"/>
    <property type="match status" value="1"/>
</dbReference>
<dbReference type="RefSeq" id="WP_379840113.1">
    <property type="nucleotide sequence ID" value="NZ_JBHRYQ010000001.1"/>
</dbReference>
<protein>
    <submittedName>
        <fullName evidence="3">Response regulator</fullName>
    </submittedName>
</protein>